<dbReference type="InterPro" id="IPR001509">
    <property type="entry name" value="Epimerase_deHydtase"/>
</dbReference>
<comment type="caution">
    <text evidence="2">The sequence shown here is derived from an EMBL/GenBank/DDBJ whole genome shotgun (WGS) entry which is preliminary data.</text>
</comment>
<dbReference type="RefSeq" id="WP_043918041.1">
    <property type="nucleotide sequence ID" value="NZ_FZPF01000002.1"/>
</dbReference>
<dbReference type="Proteomes" id="UP000032232">
    <property type="component" value="Unassembled WGS sequence"/>
</dbReference>
<reference evidence="2 3" key="1">
    <citation type="submission" date="2015-02" db="EMBL/GenBank/DDBJ databases">
        <title>Genome Sequence of Jannaschia aquimarina DSM28248, a member of the Roseobacter clade.</title>
        <authorList>
            <person name="Voget S."/>
            <person name="Daniel R."/>
        </authorList>
    </citation>
    <scope>NUCLEOTIDE SEQUENCE [LARGE SCALE GENOMIC DNA]</scope>
    <source>
        <strain evidence="2 3">GSW-M26</strain>
    </source>
</reference>
<dbReference type="EMBL" id="JYFE01000023">
    <property type="protein sequence ID" value="KIT17006.1"/>
    <property type="molecule type" value="Genomic_DNA"/>
</dbReference>
<name>A0A0D1EJ56_9RHOB</name>
<dbReference type="STRING" id="935700.jaqu_11960"/>
<dbReference type="Pfam" id="PF01370">
    <property type="entry name" value="Epimerase"/>
    <property type="match status" value="1"/>
</dbReference>
<evidence type="ECO:0000259" key="1">
    <source>
        <dbReference type="Pfam" id="PF01370"/>
    </source>
</evidence>
<keyword evidence="3" id="KW-1185">Reference proteome</keyword>
<accession>A0A0D1EJ56</accession>
<dbReference type="OrthoDB" id="7687386at2"/>
<dbReference type="InterPro" id="IPR036291">
    <property type="entry name" value="NAD(P)-bd_dom_sf"/>
</dbReference>
<dbReference type="SUPFAM" id="SSF51735">
    <property type="entry name" value="NAD(P)-binding Rossmann-fold domains"/>
    <property type="match status" value="1"/>
</dbReference>
<evidence type="ECO:0000313" key="2">
    <source>
        <dbReference type="EMBL" id="KIT17006.1"/>
    </source>
</evidence>
<evidence type="ECO:0000313" key="3">
    <source>
        <dbReference type="Proteomes" id="UP000032232"/>
    </source>
</evidence>
<gene>
    <name evidence="2" type="ORF">jaqu_11960</name>
</gene>
<protein>
    <submittedName>
        <fullName evidence="2">NAD dependent epimerase/dehydratase family protein</fullName>
    </submittedName>
</protein>
<sequence>MQRVAPPPRTIVTGASGRVARLLRAVWGETVEWRSRAGGDPLADLPEGGSLLCLAGIVPGAGDLAENARIARKTLDAAGRVGLRRVLLMSSAAVYPVGERLTEAQAAPFSDYGRAKLAMETEAQGADVETCCLRLGNLAGADALLGRLTRADPVLDVFADGRVPRRSYIGPVSLANALARLLTLPQPLPPVLNLAAPGVVGMDELLSAAGRAWISRPAPETAIPVIGLDTAALRALVPIGDDDGDPAEIVRQWRQVRP</sequence>
<feature type="domain" description="NAD-dependent epimerase/dehydratase" evidence="1">
    <location>
        <begin position="64"/>
        <end position="142"/>
    </location>
</feature>
<dbReference type="AlphaFoldDB" id="A0A0D1EJ56"/>
<dbReference type="Gene3D" id="3.40.50.720">
    <property type="entry name" value="NAD(P)-binding Rossmann-like Domain"/>
    <property type="match status" value="1"/>
</dbReference>
<organism evidence="2 3">
    <name type="scientific">Jannaschia aquimarina</name>
    <dbReference type="NCBI Taxonomy" id="935700"/>
    <lineage>
        <taxon>Bacteria</taxon>
        <taxon>Pseudomonadati</taxon>
        <taxon>Pseudomonadota</taxon>
        <taxon>Alphaproteobacteria</taxon>
        <taxon>Rhodobacterales</taxon>
        <taxon>Roseobacteraceae</taxon>
        <taxon>Jannaschia</taxon>
    </lineage>
</organism>
<dbReference type="PATRIC" id="fig|935700.4.peg.1242"/>
<proteinExistence type="predicted"/>